<dbReference type="PANTHER" id="PTHR28637:SF13">
    <property type="entry name" value="EXPRESSED PROTEIN"/>
    <property type="match status" value="1"/>
</dbReference>
<dbReference type="GO" id="GO:0000076">
    <property type="term" value="P:DNA replication checkpoint signaling"/>
    <property type="evidence" value="ECO:0007669"/>
    <property type="project" value="TreeGrafter"/>
</dbReference>
<proteinExistence type="inferred from homology"/>
<evidence type="ECO:0000256" key="2">
    <source>
        <dbReference type="ARBA" id="ARBA00023306"/>
    </source>
</evidence>
<dbReference type="PANTHER" id="PTHR28637">
    <property type="entry name" value="DNA REPLICATION FACTOR CDT1"/>
    <property type="match status" value="1"/>
</dbReference>
<dbReference type="InterPro" id="IPR032054">
    <property type="entry name" value="Cdt1_C"/>
</dbReference>
<sequence length="644" mass="72335">MAYNCSACTTRNTKSCAGLGPTSLWSWAGLSSFRFVCFKEEGSVRGFWLATWRNLSKKSQRAPTNKPQPNGHNGGGSKSFGFQIPVLGNWHCQFVIIKDEECIQSSASASVDLIFKFEKILPGIEKSASMSPARVKNPRILENKIECQTPEKINEPLNTKYHEGYRIMADLFDHMNCSLRLLRLRKRSPTFQNISTQVEVLAKRKFLYKHLAQMKFILPEAIKIDRILVQDKKTPCMKTDMNITLLFDIVEGHGEVSDFIAVRQVFASRLINFFAMHPEACDVPEAILPEPFSQRREIPLLEKLPINSSMEFKATSNETELFLEKVHPYPYVSRHFSHNAVVAEAEKAQLLASPVPLPSSGGMNNHGIKNEQKKEFPVLSSKPDSITELDIKKGQQNKPCSKFSIINHSVQLNHPQRSSASSVSEGPLVKLTSSADSIMIETPTPLTPRRSMPSCDAKHVTMNSQSASCHKPAKRILDFSHLEGDKISLDCTADESDCYKVVNKNIPKTKEGLFEDGNVTCSLATLEVEQILGCGNEDLEKSQKSALLCQQMSACPADLVTIIHSIFKSLNWSPITKEELVHKIIMNNFDVVERREVEEQIDLLERHVPDWIHRKSSGGDTMYNIKKVPNLNLVLSKLKANMII</sequence>
<dbReference type="OMA" id="THPEGCD"/>
<evidence type="ECO:0000256" key="1">
    <source>
        <dbReference type="ARBA" id="ARBA00008356"/>
    </source>
</evidence>
<dbReference type="GO" id="GO:0071163">
    <property type="term" value="P:DNA replication preinitiation complex assembly"/>
    <property type="evidence" value="ECO:0007669"/>
    <property type="project" value="InterPro"/>
</dbReference>
<dbReference type="GO" id="GO:0030174">
    <property type="term" value="P:regulation of DNA-templated DNA replication initiation"/>
    <property type="evidence" value="ECO:0007669"/>
    <property type="project" value="InterPro"/>
</dbReference>
<dbReference type="CDD" id="cd08674">
    <property type="entry name" value="Cdt1_m"/>
    <property type="match status" value="1"/>
</dbReference>
<evidence type="ECO:0000313" key="5">
    <source>
        <dbReference type="Proteomes" id="UP000327085"/>
    </source>
</evidence>
<dbReference type="SMART" id="SM01075">
    <property type="entry name" value="CDT1"/>
    <property type="match status" value="1"/>
</dbReference>
<dbReference type="InParanoid" id="A0A5E4EVZ1"/>
<gene>
    <name evidence="4" type="ORF">ALMOND_2B030329</name>
</gene>
<dbReference type="InterPro" id="IPR038090">
    <property type="entry name" value="Cdt1_C_WH_dom_sf"/>
</dbReference>
<dbReference type="GO" id="GO:0070182">
    <property type="term" value="F:DNA polymerase binding"/>
    <property type="evidence" value="ECO:0007669"/>
    <property type="project" value="TreeGrafter"/>
</dbReference>
<dbReference type="GO" id="GO:0000278">
    <property type="term" value="P:mitotic cell cycle"/>
    <property type="evidence" value="ECO:0007669"/>
    <property type="project" value="TreeGrafter"/>
</dbReference>
<name>A0A5E4EVZ1_PRUDU</name>
<evidence type="ECO:0000313" key="4">
    <source>
        <dbReference type="EMBL" id="VVA19652.1"/>
    </source>
</evidence>
<dbReference type="Gramene" id="VVA19652">
    <property type="protein sequence ID" value="VVA19652"/>
    <property type="gene ID" value="Prudul26B030329"/>
</dbReference>
<dbReference type="AlphaFoldDB" id="A0A5E4EVZ1"/>
<dbReference type="GO" id="GO:0003677">
    <property type="term" value="F:DNA binding"/>
    <property type="evidence" value="ECO:0007669"/>
    <property type="project" value="InterPro"/>
</dbReference>
<dbReference type="Proteomes" id="UP000327085">
    <property type="component" value="Chromosome 5"/>
</dbReference>
<dbReference type="GO" id="GO:0005634">
    <property type="term" value="C:nucleus"/>
    <property type="evidence" value="ECO:0007669"/>
    <property type="project" value="TreeGrafter"/>
</dbReference>
<dbReference type="Pfam" id="PF16679">
    <property type="entry name" value="CDT1_C"/>
    <property type="match status" value="1"/>
</dbReference>
<evidence type="ECO:0000259" key="3">
    <source>
        <dbReference type="SMART" id="SM01075"/>
    </source>
</evidence>
<dbReference type="EMBL" id="CABIKO010000037">
    <property type="protein sequence ID" value="VVA19652.1"/>
    <property type="molecule type" value="Genomic_DNA"/>
</dbReference>
<dbReference type="InterPro" id="IPR045173">
    <property type="entry name" value="Cdt1"/>
</dbReference>
<dbReference type="SUPFAM" id="SSF46785">
    <property type="entry name" value="Winged helix' DNA-binding domain"/>
    <property type="match status" value="1"/>
</dbReference>
<dbReference type="Pfam" id="PF08839">
    <property type="entry name" value="CDT1"/>
    <property type="match status" value="1"/>
</dbReference>
<dbReference type="InterPro" id="IPR014939">
    <property type="entry name" value="CDT1_Gemini-bd-like"/>
</dbReference>
<dbReference type="Gene3D" id="1.10.10.1420">
    <property type="entry name" value="DNA replication factor Cdt1, C-terminal WH domain"/>
    <property type="match status" value="1"/>
</dbReference>
<keyword evidence="2" id="KW-0131">Cell cycle</keyword>
<dbReference type="InterPro" id="IPR036390">
    <property type="entry name" value="WH_DNA-bd_sf"/>
</dbReference>
<organism evidence="4 5">
    <name type="scientific">Prunus dulcis</name>
    <name type="common">Almond</name>
    <name type="synonym">Amygdalus dulcis</name>
    <dbReference type="NCBI Taxonomy" id="3755"/>
    <lineage>
        <taxon>Eukaryota</taxon>
        <taxon>Viridiplantae</taxon>
        <taxon>Streptophyta</taxon>
        <taxon>Embryophyta</taxon>
        <taxon>Tracheophyta</taxon>
        <taxon>Spermatophyta</taxon>
        <taxon>Magnoliopsida</taxon>
        <taxon>eudicotyledons</taxon>
        <taxon>Gunneridae</taxon>
        <taxon>Pentapetalae</taxon>
        <taxon>rosids</taxon>
        <taxon>fabids</taxon>
        <taxon>Rosales</taxon>
        <taxon>Rosaceae</taxon>
        <taxon>Amygdaloideae</taxon>
        <taxon>Amygdaleae</taxon>
        <taxon>Prunus</taxon>
    </lineage>
</organism>
<protein>
    <submittedName>
        <fullName evidence="4">PREDICTED: CDT1</fullName>
    </submittedName>
</protein>
<accession>A0A5E4EVZ1</accession>
<reference evidence="5" key="1">
    <citation type="journal article" date="2020" name="Plant J.">
        <title>Transposons played a major role in the diversification between the closely related almond and peach genomes: results from the almond genome sequence.</title>
        <authorList>
            <person name="Alioto T."/>
            <person name="Alexiou K.G."/>
            <person name="Bardil A."/>
            <person name="Barteri F."/>
            <person name="Castanera R."/>
            <person name="Cruz F."/>
            <person name="Dhingra A."/>
            <person name="Duval H."/>
            <person name="Fernandez I Marti A."/>
            <person name="Frias L."/>
            <person name="Galan B."/>
            <person name="Garcia J.L."/>
            <person name="Howad W."/>
            <person name="Gomez-Garrido J."/>
            <person name="Gut M."/>
            <person name="Julca I."/>
            <person name="Morata J."/>
            <person name="Puigdomenech P."/>
            <person name="Ribeca P."/>
            <person name="Rubio Cabetas M.J."/>
            <person name="Vlasova A."/>
            <person name="Wirthensohn M."/>
            <person name="Garcia-Mas J."/>
            <person name="Gabaldon T."/>
            <person name="Casacuberta J.M."/>
            <person name="Arus P."/>
        </authorList>
    </citation>
    <scope>NUCLEOTIDE SEQUENCE [LARGE SCALE GENOMIC DNA]</scope>
    <source>
        <strain evidence="5">cv. Texas</strain>
    </source>
</reference>
<comment type="similarity">
    <text evidence="1">Belongs to the Cdt1 family.</text>
</comment>
<feature type="domain" description="CDT1 Geminin-binding" evidence="3">
    <location>
        <begin position="163"/>
        <end position="290"/>
    </location>
</feature>